<dbReference type="GO" id="GO:0016787">
    <property type="term" value="F:hydrolase activity"/>
    <property type="evidence" value="ECO:0007669"/>
    <property type="project" value="UniProtKB-KW"/>
</dbReference>
<organism evidence="1 2">
    <name type="scientific">Yoonia vestfoldensis SKA53</name>
    <dbReference type="NCBI Taxonomy" id="314232"/>
    <lineage>
        <taxon>Bacteria</taxon>
        <taxon>Pseudomonadati</taxon>
        <taxon>Pseudomonadota</taxon>
        <taxon>Alphaproteobacteria</taxon>
        <taxon>Rhodobacterales</taxon>
        <taxon>Paracoccaceae</taxon>
        <taxon>Yoonia</taxon>
    </lineage>
</organism>
<sequence length="324" mass="34750">MRMTVVAEYYDEPAEGINVVSKTLIDGMRARGHEVAVIPPAVALSRLPRLLLKPAPVTIFTHGPGPRTVLVSRILRSLSRTRILWVATRPDLGACPRWLCGGRSAHAILCNRPRADLAGVASDARMLTQPIGIAPERLVDGGQAPVWAARRRDGVPLAVHVGHLRRSRGLDRLCEIKALLGDRIDIVVVASPYFESDPCLMAELLAAGVHIDRGFVPAIADVYRAADLYLFTPPPETEGAIELPLGVLEALACGLPVISTPFGALPEVLAGTVGVEFAPSEDFAQAVVHWVDRGAANPRPAGLPNHLNAHRITERVLELASGTE</sequence>
<comment type="caution">
    <text evidence="1">The sequence shown here is derived from an EMBL/GenBank/DDBJ whole genome shotgun (WGS) entry which is preliminary data.</text>
</comment>
<reference evidence="1 2" key="1">
    <citation type="submission" date="2006-01" db="EMBL/GenBank/DDBJ databases">
        <authorList>
            <person name="Hagstrom A."/>
            <person name="Ferriera S."/>
            <person name="Johnson J."/>
            <person name="Kravitz S."/>
            <person name="Halpern A."/>
            <person name="Remington K."/>
            <person name="Beeson K."/>
            <person name="Tran B."/>
            <person name="Rogers Y.-H."/>
            <person name="Friedman R."/>
            <person name="Venter J.C."/>
        </authorList>
    </citation>
    <scope>NUCLEOTIDE SEQUENCE [LARGE SCALE GENOMIC DNA]</scope>
    <source>
        <strain evidence="1 2">SKA53</strain>
    </source>
</reference>
<protein>
    <submittedName>
        <fullName evidence="1">Glycosyl hydrolase domain protein</fullName>
    </submittedName>
</protein>
<evidence type="ECO:0000313" key="2">
    <source>
        <dbReference type="Proteomes" id="UP000004507"/>
    </source>
</evidence>
<dbReference type="SUPFAM" id="SSF53756">
    <property type="entry name" value="UDP-Glycosyltransferase/glycogen phosphorylase"/>
    <property type="match status" value="1"/>
</dbReference>
<keyword evidence="2" id="KW-1185">Reference proteome</keyword>
<dbReference type="OrthoDB" id="5490290at2"/>
<dbReference type="eggNOG" id="COG0438">
    <property type="taxonomic scope" value="Bacteria"/>
</dbReference>
<dbReference type="PANTHER" id="PTHR12526">
    <property type="entry name" value="GLYCOSYLTRANSFERASE"/>
    <property type="match status" value="1"/>
</dbReference>
<proteinExistence type="predicted"/>
<dbReference type="HOGENOM" id="CLU_009583_2_4_5"/>
<name>A3V699_9RHOB</name>
<evidence type="ECO:0000313" key="1">
    <source>
        <dbReference type="EMBL" id="EAQ06423.1"/>
    </source>
</evidence>
<dbReference type="EMBL" id="AAMS01000005">
    <property type="protein sequence ID" value="EAQ06423.1"/>
    <property type="molecule type" value="Genomic_DNA"/>
</dbReference>
<dbReference type="RefSeq" id="WP_007204961.1">
    <property type="nucleotide sequence ID" value="NZ_CH672414.1"/>
</dbReference>
<gene>
    <name evidence="1" type="ORF">SKA53_05028</name>
</gene>
<dbReference type="Proteomes" id="UP000004507">
    <property type="component" value="Unassembled WGS sequence"/>
</dbReference>
<dbReference type="GO" id="GO:0016757">
    <property type="term" value="F:glycosyltransferase activity"/>
    <property type="evidence" value="ECO:0007669"/>
    <property type="project" value="TreeGrafter"/>
</dbReference>
<dbReference type="AlphaFoldDB" id="A3V699"/>
<accession>A3V699</accession>
<dbReference type="Pfam" id="PF13692">
    <property type="entry name" value="Glyco_trans_1_4"/>
    <property type="match status" value="1"/>
</dbReference>
<dbReference type="PANTHER" id="PTHR12526:SF636">
    <property type="entry name" value="BLL3647 PROTEIN"/>
    <property type="match status" value="1"/>
</dbReference>
<keyword evidence="1" id="KW-0378">Hydrolase</keyword>
<dbReference type="STRING" id="314232.SKA53_05028"/>
<dbReference type="Gene3D" id="3.40.50.2000">
    <property type="entry name" value="Glycogen Phosphorylase B"/>
    <property type="match status" value="1"/>
</dbReference>